<reference evidence="1 2" key="1">
    <citation type="journal article" date="2021" name="Elife">
        <title>Chloroplast acquisition without the gene transfer in kleptoplastic sea slugs, Plakobranchus ocellatus.</title>
        <authorList>
            <person name="Maeda T."/>
            <person name="Takahashi S."/>
            <person name="Yoshida T."/>
            <person name="Shimamura S."/>
            <person name="Takaki Y."/>
            <person name="Nagai Y."/>
            <person name="Toyoda A."/>
            <person name="Suzuki Y."/>
            <person name="Arimoto A."/>
            <person name="Ishii H."/>
            <person name="Satoh N."/>
            <person name="Nishiyama T."/>
            <person name="Hasebe M."/>
            <person name="Maruyama T."/>
            <person name="Minagawa J."/>
            <person name="Obokata J."/>
            <person name="Shigenobu S."/>
        </authorList>
    </citation>
    <scope>NUCLEOTIDE SEQUENCE [LARGE SCALE GENOMIC DNA]</scope>
</reference>
<proteinExistence type="predicted"/>
<sequence length="124" mass="14078">MVNIVICKVRGQMSAQTMILKIPCWWHGRVTMTQKTGLRASTSQAERMVKRNRSRSASWQTRRQCCRASSTSLSWEKDPGNILGVKIDRRGDTDQYRIAVKADILSGLYIQKSIRSVPSTPSKH</sequence>
<dbReference type="EMBL" id="BLXT01001848">
    <property type="protein sequence ID" value="GFN88537.1"/>
    <property type="molecule type" value="Genomic_DNA"/>
</dbReference>
<gene>
    <name evidence="1" type="ORF">PoB_001504300</name>
</gene>
<dbReference type="AlphaFoldDB" id="A0AAV3Z208"/>
<organism evidence="1 2">
    <name type="scientific">Plakobranchus ocellatus</name>
    <dbReference type="NCBI Taxonomy" id="259542"/>
    <lineage>
        <taxon>Eukaryota</taxon>
        <taxon>Metazoa</taxon>
        <taxon>Spiralia</taxon>
        <taxon>Lophotrochozoa</taxon>
        <taxon>Mollusca</taxon>
        <taxon>Gastropoda</taxon>
        <taxon>Heterobranchia</taxon>
        <taxon>Euthyneura</taxon>
        <taxon>Panpulmonata</taxon>
        <taxon>Sacoglossa</taxon>
        <taxon>Placobranchoidea</taxon>
        <taxon>Plakobranchidae</taxon>
        <taxon>Plakobranchus</taxon>
    </lineage>
</organism>
<evidence type="ECO:0000313" key="2">
    <source>
        <dbReference type="Proteomes" id="UP000735302"/>
    </source>
</evidence>
<dbReference type="Proteomes" id="UP000735302">
    <property type="component" value="Unassembled WGS sequence"/>
</dbReference>
<comment type="caution">
    <text evidence="1">The sequence shown here is derived from an EMBL/GenBank/DDBJ whole genome shotgun (WGS) entry which is preliminary data.</text>
</comment>
<protein>
    <submittedName>
        <fullName evidence="1">Uncharacterized protein</fullName>
    </submittedName>
</protein>
<evidence type="ECO:0000313" key="1">
    <source>
        <dbReference type="EMBL" id="GFN88537.1"/>
    </source>
</evidence>
<accession>A0AAV3Z208</accession>
<name>A0AAV3Z208_9GAST</name>
<keyword evidence="2" id="KW-1185">Reference proteome</keyword>